<feature type="active site" description="Tele-phosphohistidine intermediate" evidence="1">
    <location>
        <position position="8"/>
    </location>
</feature>
<protein>
    <submittedName>
        <fullName evidence="3">Histidine phosphatase family protein</fullName>
    </submittedName>
</protein>
<name>A0A9D2D341_9FIRM</name>
<organism evidence="3 4">
    <name type="scientific">Candidatus Eubacterium avistercoris</name>
    <dbReference type="NCBI Taxonomy" id="2838567"/>
    <lineage>
        <taxon>Bacteria</taxon>
        <taxon>Bacillati</taxon>
        <taxon>Bacillota</taxon>
        <taxon>Clostridia</taxon>
        <taxon>Eubacteriales</taxon>
        <taxon>Eubacteriaceae</taxon>
        <taxon>Eubacterium</taxon>
    </lineage>
</organism>
<reference evidence="3" key="2">
    <citation type="submission" date="2021-04" db="EMBL/GenBank/DDBJ databases">
        <authorList>
            <person name="Gilroy R."/>
        </authorList>
    </citation>
    <scope>NUCLEOTIDE SEQUENCE</scope>
    <source>
        <strain evidence="3">CHK192-9172</strain>
    </source>
</reference>
<dbReference type="Gene3D" id="3.40.50.1240">
    <property type="entry name" value="Phosphoglycerate mutase-like"/>
    <property type="match status" value="1"/>
</dbReference>
<dbReference type="EMBL" id="DXCH01000181">
    <property type="protein sequence ID" value="HIZ07560.1"/>
    <property type="molecule type" value="Genomic_DNA"/>
</dbReference>
<feature type="active site" description="Proton donor/acceptor" evidence="1">
    <location>
        <position position="77"/>
    </location>
</feature>
<dbReference type="SMART" id="SM00855">
    <property type="entry name" value="PGAM"/>
    <property type="match status" value="1"/>
</dbReference>
<dbReference type="PANTHER" id="PTHR48100:SF1">
    <property type="entry name" value="HISTIDINE PHOSPHATASE FAMILY PROTEIN-RELATED"/>
    <property type="match status" value="1"/>
</dbReference>
<proteinExistence type="predicted"/>
<evidence type="ECO:0000313" key="4">
    <source>
        <dbReference type="Proteomes" id="UP000824024"/>
    </source>
</evidence>
<dbReference type="GO" id="GO:0005737">
    <property type="term" value="C:cytoplasm"/>
    <property type="evidence" value="ECO:0007669"/>
    <property type="project" value="TreeGrafter"/>
</dbReference>
<dbReference type="CDD" id="cd07067">
    <property type="entry name" value="HP_PGM_like"/>
    <property type="match status" value="1"/>
</dbReference>
<sequence length="192" mass="22344">MEIYLVRHGKTKGNEEHRYVGRTDEALSEAGIRELEKKMRKEFQAQLVYSSPMLRCRQTANLLFPGVPAVTEEELRETDFGIFEYKNYEELKNNVFYQKWIDEMGEGQIPQGESGPEFRKRSKEGFLRCLRHAEQNGLKRIAFVVHGGTIMTVMDQFAGDGCHMYDWQVENGGGYYAGWDPDKVRLEHVKRL</sequence>
<dbReference type="AlphaFoldDB" id="A0A9D2D341"/>
<dbReference type="Proteomes" id="UP000824024">
    <property type="component" value="Unassembled WGS sequence"/>
</dbReference>
<accession>A0A9D2D341</accession>
<gene>
    <name evidence="3" type="ORF">IAA08_06460</name>
</gene>
<comment type="caution">
    <text evidence="3">The sequence shown here is derived from an EMBL/GenBank/DDBJ whole genome shotgun (WGS) entry which is preliminary data.</text>
</comment>
<evidence type="ECO:0000256" key="1">
    <source>
        <dbReference type="PIRSR" id="PIRSR613078-1"/>
    </source>
</evidence>
<dbReference type="InterPro" id="IPR029033">
    <property type="entry name" value="His_PPase_superfam"/>
</dbReference>
<evidence type="ECO:0000256" key="2">
    <source>
        <dbReference type="PIRSR" id="PIRSR613078-2"/>
    </source>
</evidence>
<feature type="binding site" evidence="2">
    <location>
        <begin position="7"/>
        <end position="14"/>
    </location>
    <ligand>
        <name>substrate</name>
    </ligand>
</feature>
<reference evidence="3" key="1">
    <citation type="journal article" date="2021" name="PeerJ">
        <title>Extensive microbial diversity within the chicken gut microbiome revealed by metagenomics and culture.</title>
        <authorList>
            <person name="Gilroy R."/>
            <person name="Ravi A."/>
            <person name="Getino M."/>
            <person name="Pursley I."/>
            <person name="Horton D.L."/>
            <person name="Alikhan N.F."/>
            <person name="Baker D."/>
            <person name="Gharbi K."/>
            <person name="Hall N."/>
            <person name="Watson M."/>
            <person name="Adriaenssens E.M."/>
            <person name="Foster-Nyarko E."/>
            <person name="Jarju S."/>
            <person name="Secka A."/>
            <person name="Antonio M."/>
            <person name="Oren A."/>
            <person name="Chaudhuri R.R."/>
            <person name="La Ragione R."/>
            <person name="Hildebrand F."/>
            <person name="Pallen M.J."/>
        </authorList>
    </citation>
    <scope>NUCLEOTIDE SEQUENCE</scope>
    <source>
        <strain evidence="3">CHK192-9172</strain>
    </source>
</reference>
<evidence type="ECO:0000313" key="3">
    <source>
        <dbReference type="EMBL" id="HIZ07560.1"/>
    </source>
</evidence>
<dbReference type="SUPFAM" id="SSF53254">
    <property type="entry name" value="Phosphoglycerate mutase-like"/>
    <property type="match status" value="1"/>
</dbReference>
<dbReference type="InterPro" id="IPR013078">
    <property type="entry name" value="His_Pase_superF_clade-1"/>
</dbReference>
<dbReference type="PANTHER" id="PTHR48100">
    <property type="entry name" value="BROAD-SPECIFICITY PHOSPHATASE YOR283W-RELATED"/>
    <property type="match status" value="1"/>
</dbReference>
<dbReference type="GO" id="GO:0016791">
    <property type="term" value="F:phosphatase activity"/>
    <property type="evidence" value="ECO:0007669"/>
    <property type="project" value="TreeGrafter"/>
</dbReference>
<feature type="binding site" evidence="2">
    <location>
        <position position="55"/>
    </location>
    <ligand>
        <name>substrate</name>
    </ligand>
</feature>
<dbReference type="InterPro" id="IPR050275">
    <property type="entry name" value="PGM_Phosphatase"/>
</dbReference>
<dbReference type="Pfam" id="PF00300">
    <property type="entry name" value="His_Phos_1"/>
    <property type="match status" value="1"/>
</dbReference>